<keyword evidence="3" id="KW-1185">Reference proteome</keyword>
<dbReference type="InterPro" id="IPR050314">
    <property type="entry name" value="Glycosyl_Hydrlase_18"/>
</dbReference>
<feature type="domain" description="GH18" evidence="1">
    <location>
        <begin position="1"/>
        <end position="345"/>
    </location>
</feature>
<dbReference type="InterPro" id="IPR029070">
    <property type="entry name" value="Chitinase_insertion_sf"/>
</dbReference>
<dbReference type="GO" id="GO:0005576">
    <property type="term" value="C:extracellular region"/>
    <property type="evidence" value="ECO:0007669"/>
    <property type="project" value="TreeGrafter"/>
</dbReference>
<dbReference type="SUPFAM" id="SSF51445">
    <property type="entry name" value="(Trans)glycosidases"/>
    <property type="match status" value="1"/>
</dbReference>
<dbReference type="InterPro" id="IPR001223">
    <property type="entry name" value="Glyco_hydro18_cat"/>
</dbReference>
<accession>A0A9P7GHS8</accession>
<dbReference type="InterPro" id="IPR017853">
    <property type="entry name" value="GH"/>
</dbReference>
<dbReference type="AlphaFoldDB" id="A0A9P7GHS8"/>
<evidence type="ECO:0000313" key="3">
    <source>
        <dbReference type="Proteomes" id="UP000775547"/>
    </source>
</evidence>
<dbReference type="Proteomes" id="UP000775547">
    <property type="component" value="Unassembled WGS sequence"/>
</dbReference>
<dbReference type="Gene3D" id="3.20.20.80">
    <property type="entry name" value="Glycosidases"/>
    <property type="match status" value="1"/>
</dbReference>
<reference evidence="2" key="1">
    <citation type="submission" date="2020-07" db="EMBL/GenBank/DDBJ databases">
        <authorList>
            <person name="Nieuwenhuis M."/>
            <person name="Van De Peppel L.J.J."/>
        </authorList>
    </citation>
    <scope>NUCLEOTIDE SEQUENCE</scope>
    <source>
        <strain evidence="2">AP01</strain>
        <tissue evidence="2">Mycelium</tissue>
    </source>
</reference>
<comment type="caution">
    <text evidence="2">The sequence shown here is derived from an EMBL/GenBank/DDBJ whole genome shotgun (WGS) entry which is preliminary data.</text>
</comment>
<dbReference type="Pfam" id="PF00704">
    <property type="entry name" value="Glyco_hydro_18"/>
    <property type="match status" value="1"/>
</dbReference>
<dbReference type="SMART" id="SM00636">
    <property type="entry name" value="Glyco_18"/>
    <property type="match status" value="1"/>
</dbReference>
<evidence type="ECO:0000259" key="1">
    <source>
        <dbReference type="PROSITE" id="PS51910"/>
    </source>
</evidence>
<dbReference type="OrthoDB" id="73875at2759"/>
<evidence type="ECO:0000313" key="2">
    <source>
        <dbReference type="EMBL" id="KAG5648828.1"/>
    </source>
</evidence>
<dbReference type="Gene3D" id="3.10.50.10">
    <property type="match status" value="1"/>
</dbReference>
<dbReference type="PANTHER" id="PTHR11177">
    <property type="entry name" value="CHITINASE"/>
    <property type="match status" value="1"/>
</dbReference>
<dbReference type="EMBL" id="JABCKV010000001">
    <property type="protein sequence ID" value="KAG5648828.1"/>
    <property type="molecule type" value="Genomic_DNA"/>
</dbReference>
<sequence length="345" mass="36684">MRRPGVKALVSIGGWTGSRYFSANVATAAKRAAFVKTVSDFAKKYNLDGIDFEYVHTLLRVIVPSNHRSTSWEYPNNQGIGCNIISSSDTANFLAFLQLLRADPVGKGLILSAATATVPFMDANGSPSSSVAGFSKVLDWIALMNYDLWGPWSPTVGPNAPLDDSCAAESNRAGSATSAVTKWVKAGIPVSQLVLAVPGYGHSFRVRKANAFKAGSTTVLASYPQFDASSRPVGDEWDDPAGVDVCGAQQSQGGVINFWGLIKNGYLNDDGSVKAGIASTFDACSQTAFVYNSQTEIMVSYDNAQSFTAKGKFIKTKALRGFAMWEAGGDHKSILVNSIRSAAGF</sequence>
<gene>
    <name evidence="2" type="ORF">DXG03_000177</name>
</gene>
<dbReference type="PROSITE" id="PS51910">
    <property type="entry name" value="GH18_2"/>
    <property type="match status" value="1"/>
</dbReference>
<dbReference type="GO" id="GO:0006032">
    <property type="term" value="P:chitin catabolic process"/>
    <property type="evidence" value="ECO:0007669"/>
    <property type="project" value="TreeGrafter"/>
</dbReference>
<proteinExistence type="predicted"/>
<organism evidence="2 3">
    <name type="scientific">Asterophora parasitica</name>
    <dbReference type="NCBI Taxonomy" id="117018"/>
    <lineage>
        <taxon>Eukaryota</taxon>
        <taxon>Fungi</taxon>
        <taxon>Dikarya</taxon>
        <taxon>Basidiomycota</taxon>
        <taxon>Agaricomycotina</taxon>
        <taxon>Agaricomycetes</taxon>
        <taxon>Agaricomycetidae</taxon>
        <taxon>Agaricales</taxon>
        <taxon>Tricholomatineae</taxon>
        <taxon>Lyophyllaceae</taxon>
        <taxon>Asterophora</taxon>
    </lineage>
</organism>
<reference evidence="2" key="2">
    <citation type="submission" date="2021-10" db="EMBL/GenBank/DDBJ databases">
        <title>Phylogenomics reveals ancestral predisposition of the termite-cultivated fungus Termitomyces towards a domesticated lifestyle.</title>
        <authorList>
            <person name="Auxier B."/>
            <person name="Grum-Grzhimaylo A."/>
            <person name="Cardenas M.E."/>
            <person name="Lodge J.D."/>
            <person name="Laessoe T."/>
            <person name="Pedersen O."/>
            <person name="Smith M.E."/>
            <person name="Kuyper T.W."/>
            <person name="Franco-Molano E.A."/>
            <person name="Baroni T.J."/>
            <person name="Aanen D.K."/>
        </authorList>
    </citation>
    <scope>NUCLEOTIDE SEQUENCE</scope>
    <source>
        <strain evidence="2">AP01</strain>
        <tissue evidence="2">Mycelium</tissue>
    </source>
</reference>
<dbReference type="InterPro" id="IPR011583">
    <property type="entry name" value="Chitinase_II/V-like_cat"/>
</dbReference>
<name>A0A9P7GHS8_9AGAR</name>
<dbReference type="GO" id="GO:0004568">
    <property type="term" value="F:chitinase activity"/>
    <property type="evidence" value="ECO:0007669"/>
    <property type="project" value="TreeGrafter"/>
</dbReference>
<protein>
    <recommendedName>
        <fullName evidence="1">GH18 domain-containing protein</fullName>
    </recommendedName>
</protein>
<dbReference type="PANTHER" id="PTHR11177:SF392">
    <property type="entry name" value="HAP41P"/>
    <property type="match status" value="1"/>
</dbReference>
<dbReference type="GO" id="GO:0005975">
    <property type="term" value="P:carbohydrate metabolic process"/>
    <property type="evidence" value="ECO:0007669"/>
    <property type="project" value="InterPro"/>
</dbReference>
<dbReference type="GO" id="GO:0008061">
    <property type="term" value="F:chitin binding"/>
    <property type="evidence" value="ECO:0007669"/>
    <property type="project" value="InterPro"/>
</dbReference>